<keyword evidence="1" id="KW-0812">Transmembrane</keyword>
<dbReference type="Proteomes" id="UP001176500">
    <property type="component" value="Unassembled WGS sequence"/>
</dbReference>
<name>A0ABT8LZA5_9GAMM</name>
<gene>
    <name evidence="2" type="ORF">QO199_25335</name>
</gene>
<proteinExistence type="predicted"/>
<feature type="transmembrane region" description="Helical" evidence="1">
    <location>
        <begin position="55"/>
        <end position="76"/>
    </location>
</feature>
<dbReference type="EMBL" id="JASMRX010000052">
    <property type="protein sequence ID" value="MDN6881964.1"/>
    <property type="molecule type" value="Genomic_DNA"/>
</dbReference>
<keyword evidence="1" id="KW-1133">Transmembrane helix</keyword>
<sequence length="192" mass="21921">MDIKEKKDILKTLMRLSFIYSRYGNIPRFGAVGLVMMLLIIAVVEWFWFSYGGHPFVGVLIFFLILTVHCVVSAITRPSVVEEIQRLLVRYPAVQQAEYYSLLHDIDIGLPAAFSRNVDRVLVHSWGEKLFTWVKNENYLLGQATGKGKFGMQANEAHAETSQTLLENTHRMVVAFRKPVSGQRETRGQSDE</sequence>
<protein>
    <submittedName>
        <fullName evidence="2">Uncharacterized protein</fullName>
    </submittedName>
</protein>
<keyword evidence="1" id="KW-0472">Membrane</keyword>
<organism evidence="2 3">
    <name type="scientific">Serratia bockelmannii</name>
    <dbReference type="NCBI Taxonomy" id="2703793"/>
    <lineage>
        <taxon>Bacteria</taxon>
        <taxon>Pseudomonadati</taxon>
        <taxon>Pseudomonadota</taxon>
        <taxon>Gammaproteobacteria</taxon>
        <taxon>Enterobacterales</taxon>
        <taxon>Yersiniaceae</taxon>
        <taxon>Serratia</taxon>
    </lineage>
</organism>
<evidence type="ECO:0000313" key="3">
    <source>
        <dbReference type="Proteomes" id="UP001176500"/>
    </source>
</evidence>
<keyword evidence="3" id="KW-1185">Reference proteome</keyword>
<evidence type="ECO:0000313" key="2">
    <source>
        <dbReference type="EMBL" id="MDN6881964.1"/>
    </source>
</evidence>
<feature type="transmembrane region" description="Helical" evidence="1">
    <location>
        <begin position="29"/>
        <end position="49"/>
    </location>
</feature>
<comment type="caution">
    <text evidence="2">The sequence shown here is derived from an EMBL/GenBank/DDBJ whole genome shotgun (WGS) entry which is preliminary data.</text>
</comment>
<evidence type="ECO:0000256" key="1">
    <source>
        <dbReference type="SAM" id="Phobius"/>
    </source>
</evidence>
<reference evidence="2" key="1">
    <citation type="submission" date="2023-05" db="EMBL/GenBank/DDBJ databases">
        <title>Cannabis rhizosphere genomes.</title>
        <authorList>
            <person name="Goff K.L."/>
        </authorList>
    </citation>
    <scope>NUCLEOTIDE SEQUENCE</scope>
    <source>
        <strain evidence="2">SPPC 2817</strain>
    </source>
</reference>
<accession>A0ABT8LZA5</accession>